<keyword evidence="2" id="KW-0812">Transmembrane</keyword>
<dbReference type="Proteomes" id="UP000298355">
    <property type="component" value="Unassembled WGS sequence"/>
</dbReference>
<evidence type="ECO:0000256" key="2">
    <source>
        <dbReference type="SAM" id="Phobius"/>
    </source>
</evidence>
<evidence type="ECO:0000256" key="1">
    <source>
        <dbReference type="SAM" id="MobiDB-lite"/>
    </source>
</evidence>
<keyword evidence="2" id="KW-0472">Membrane</keyword>
<gene>
    <name evidence="3" type="ORF">E3O65_07905</name>
</gene>
<reference evidence="3 4" key="1">
    <citation type="submission" date="2019-03" db="EMBL/GenBank/DDBJ databases">
        <title>Genomics of glacier-inhabiting Cryobacterium strains.</title>
        <authorList>
            <person name="Liu Q."/>
            <person name="Xin Y.-H."/>
        </authorList>
    </citation>
    <scope>NUCLEOTIDE SEQUENCE [LARGE SCALE GENOMIC DNA]</scope>
    <source>
        <strain evidence="3 4">TMT4-23</strain>
    </source>
</reference>
<sequence>MSSESPHEPQPGEPVSGKPVNGESVPGEPVKGESVPGMAARRARRRPTLLELSIWFGVAGTGIYAIGTGIAGMLDK</sequence>
<organism evidence="3 4">
    <name type="scientific">Cryobacterium breve</name>
    <dbReference type="NCBI Taxonomy" id="1259258"/>
    <lineage>
        <taxon>Bacteria</taxon>
        <taxon>Bacillati</taxon>
        <taxon>Actinomycetota</taxon>
        <taxon>Actinomycetes</taxon>
        <taxon>Micrococcales</taxon>
        <taxon>Microbacteriaceae</taxon>
        <taxon>Cryobacterium</taxon>
    </lineage>
</organism>
<name>A0ABY2J3F7_9MICO</name>
<keyword evidence="2" id="KW-1133">Transmembrane helix</keyword>
<keyword evidence="4" id="KW-1185">Reference proteome</keyword>
<proteinExistence type="predicted"/>
<dbReference type="EMBL" id="SOGJ01000021">
    <property type="protein sequence ID" value="TFC98266.1"/>
    <property type="molecule type" value="Genomic_DNA"/>
</dbReference>
<feature type="region of interest" description="Disordered" evidence="1">
    <location>
        <begin position="1"/>
        <end position="43"/>
    </location>
</feature>
<accession>A0ABY2J3F7</accession>
<evidence type="ECO:0000313" key="3">
    <source>
        <dbReference type="EMBL" id="TFC98266.1"/>
    </source>
</evidence>
<dbReference type="RefSeq" id="WP_134363204.1">
    <property type="nucleotide sequence ID" value="NZ_SOGJ01000021.1"/>
</dbReference>
<protein>
    <submittedName>
        <fullName evidence="3">Uncharacterized protein</fullName>
    </submittedName>
</protein>
<feature type="transmembrane region" description="Helical" evidence="2">
    <location>
        <begin position="52"/>
        <end position="74"/>
    </location>
</feature>
<comment type="caution">
    <text evidence="3">The sequence shown here is derived from an EMBL/GenBank/DDBJ whole genome shotgun (WGS) entry which is preliminary data.</text>
</comment>
<evidence type="ECO:0000313" key="4">
    <source>
        <dbReference type="Proteomes" id="UP000298355"/>
    </source>
</evidence>